<name>A0ABZ0QP01_9FIRM</name>
<dbReference type="InterPro" id="IPR023213">
    <property type="entry name" value="CAT-like_dom_sf"/>
</dbReference>
<dbReference type="InterPro" id="IPR004167">
    <property type="entry name" value="PSBD"/>
</dbReference>
<organism evidence="10 11">
    <name type="scientific">Thermaerobacter composti</name>
    <dbReference type="NCBI Taxonomy" id="554949"/>
    <lineage>
        <taxon>Bacteria</taxon>
        <taxon>Bacillati</taxon>
        <taxon>Bacillota</taxon>
        <taxon>Clostridia</taxon>
        <taxon>Eubacteriales</taxon>
        <taxon>Clostridiales Family XVII. Incertae Sedis</taxon>
        <taxon>Thermaerobacter</taxon>
    </lineage>
</organism>
<evidence type="ECO:0000256" key="7">
    <source>
        <dbReference type="SAM" id="MobiDB-lite"/>
    </source>
</evidence>
<sequence length="541" mass="54284">MAYEFRLPDVGEGIHEGEIVRWLVKPGDRVQEDQPLVEVQTDKATVEIPSPVAGVVRELRAKEGDVVPVGSVIVVIDAEARADEPAGAAAPAAAGPTGAGAPAAGPAGAGANPATAPGAGTAAAAAGAAGAGSPAAGVPGAAAAPAAPGAVAARPEGPAGPPGVAPAGVAPAAAPGAPAPDGRRVLATPATRRLARELGVDIRLVPGTGPAGRVTAEDVRAFAAARAAGAQPVAAAPGGGAPGAALVAAGAASTPTAPTATGVPAATRPGGPAGPATPVAPPGPAAPAAQAAPEAPAAPGVPAVPPGGEQRVPLRGLRKRIAEKMVQSMYTAPHVTHVEEVDVTELVELRRTALPLAEERGIKLTYLPFIAKAVVAALQQFPIFNASLDDERQEIVLKGYYHIGVATATDEGLIVPVVRDVDRKSIFQIAREIAALTEAARARRIALDDVRGSTFTITNVGALGGGVWSTPIINYPEVAILGVHKFRETPVVRDGQIVVRTITYLALSFDHRVADGADAVRFVNRIKAYLEQPSLLFLEMA</sequence>
<evidence type="ECO:0000256" key="6">
    <source>
        <dbReference type="RuleBase" id="RU003423"/>
    </source>
</evidence>
<evidence type="ECO:0000259" key="8">
    <source>
        <dbReference type="PROSITE" id="PS50968"/>
    </source>
</evidence>
<proteinExistence type="inferred from homology"/>
<protein>
    <recommendedName>
        <fullName evidence="6">Dihydrolipoamide acetyltransferase component of pyruvate dehydrogenase complex</fullName>
        <ecNumber evidence="6">2.3.1.-</ecNumber>
    </recommendedName>
</protein>
<evidence type="ECO:0000256" key="2">
    <source>
        <dbReference type="ARBA" id="ARBA00007317"/>
    </source>
</evidence>
<dbReference type="InterPro" id="IPR000089">
    <property type="entry name" value="Biotin_lipoyl"/>
</dbReference>
<evidence type="ECO:0000313" key="10">
    <source>
        <dbReference type="EMBL" id="WPD18399.1"/>
    </source>
</evidence>
<dbReference type="Proteomes" id="UP001304683">
    <property type="component" value="Chromosome"/>
</dbReference>
<dbReference type="PANTHER" id="PTHR43178">
    <property type="entry name" value="DIHYDROLIPOAMIDE ACETYLTRANSFERASE COMPONENT OF PYRUVATE DEHYDROGENASE COMPLEX"/>
    <property type="match status" value="1"/>
</dbReference>
<dbReference type="Pfam" id="PF00364">
    <property type="entry name" value="Biotin_lipoyl"/>
    <property type="match status" value="1"/>
</dbReference>
<comment type="cofactor">
    <cofactor evidence="1 6">
        <name>(R)-lipoate</name>
        <dbReference type="ChEBI" id="CHEBI:83088"/>
    </cofactor>
</comment>
<dbReference type="Pfam" id="PF00198">
    <property type="entry name" value="2-oxoacid_dh"/>
    <property type="match status" value="1"/>
</dbReference>
<keyword evidence="3 6" id="KW-0808">Transferase</keyword>
<evidence type="ECO:0000256" key="3">
    <source>
        <dbReference type="ARBA" id="ARBA00022679"/>
    </source>
</evidence>
<dbReference type="PROSITE" id="PS00189">
    <property type="entry name" value="LIPOYL"/>
    <property type="match status" value="1"/>
</dbReference>
<dbReference type="RefSeq" id="WP_318750240.1">
    <property type="nucleotide sequence ID" value="NZ_CP132508.1"/>
</dbReference>
<keyword evidence="4 6" id="KW-0450">Lipoyl</keyword>
<dbReference type="SUPFAM" id="SSF47005">
    <property type="entry name" value="Peripheral subunit-binding domain of 2-oxo acid dehydrogenase complex"/>
    <property type="match status" value="1"/>
</dbReference>
<evidence type="ECO:0000256" key="1">
    <source>
        <dbReference type="ARBA" id="ARBA00001938"/>
    </source>
</evidence>
<feature type="compositionally biased region" description="Low complexity" evidence="7">
    <location>
        <begin position="165"/>
        <end position="180"/>
    </location>
</feature>
<dbReference type="Gene3D" id="3.30.559.10">
    <property type="entry name" value="Chloramphenicol acetyltransferase-like domain"/>
    <property type="match status" value="1"/>
</dbReference>
<dbReference type="GO" id="GO:0016746">
    <property type="term" value="F:acyltransferase activity"/>
    <property type="evidence" value="ECO:0007669"/>
    <property type="project" value="UniProtKB-KW"/>
</dbReference>
<dbReference type="PROSITE" id="PS50968">
    <property type="entry name" value="BIOTINYL_LIPOYL"/>
    <property type="match status" value="1"/>
</dbReference>
<dbReference type="Gene3D" id="4.10.320.10">
    <property type="entry name" value="E3-binding domain"/>
    <property type="match status" value="1"/>
</dbReference>
<evidence type="ECO:0000313" key="11">
    <source>
        <dbReference type="Proteomes" id="UP001304683"/>
    </source>
</evidence>
<evidence type="ECO:0000256" key="4">
    <source>
        <dbReference type="ARBA" id="ARBA00022823"/>
    </source>
</evidence>
<feature type="domain" description="Lipoyl-binding" evidence="8">
    <location>
        <begin position="2"/>
        <end position="77"/>
    </location>
</feature>
<dbReference type="InterPro" id="IPR036625">
    <property type="entry name" value="E3-bd_dom_sf"/>
</dbReference>
<dbReference type="Gene3D" id="2.40.50.100">
    <property type="match status" value="1"/>
</dbReference>
<feature type="compositionally biased region" description="Low complexity" evidence="7">
    <location>
        <begin position="286"/>
        <end position="301"/>
    </location>
</feature>
<feature type="compositionally biased region" description="Low complexity" evidence="7">
    <location>
        <begin position="254"/>
        <end position="277"/>
    </location>
</feature>
<dbReference type="PROSITE" id="PS51826">
    <property type="entry name" value="PSBD"/>
    <property type="match status" value="1"/>
</dbReference>
<evidence type="ECO:0000259" key="9">
    <source>
        <dbReference type="PROSITE" id="PS51826"/>
    </source>
</evidence>
<dbReference type="InterPro" id="IPR050743">
    <property type="entry name" value="2-oxoacid_DH_E2_comp"/>
</dbReference>
<dbReference type="InterPro" id="IPR001078">
    <property type="entry name" value="2-oxoacid_DH_actylTfrase"/>
</dbReference>
<gene>
    <name evidence="10" type="ORF">Q5761_08455</name>
</gene>
<dbReference type="EMBL" id="CP132508">
    <property type="protein sequence ID" value="WPD18399.1"/>
    <property type="molecule type" value="Genomic_DNA"/>
</dbReference>
<comment type="similarity">
    <text evidence="2 6">Belongs to the 2-oxoacid dehydrogenase family.</text>
</comment>
<dbReference type="EC" id="2.3.1.-" evidence="6"/>
<dbReference type="PANTHER" id="PTHR43178:SF5">
    <property type="entry name" value="LIPOAMIDE ACYLTRANSFERASE COMPONENT OF BRANCHED-CHAIN ALPHA-KETO ACID DEHYDROGENASE COMPLEX, MITOCHONDRIAL"/>
    <property type="match status" value="1"/>
</dbReference>
<keyword evidence="5 6" id="KW-0012">Acyltransferase</keyword>
<dbReference type="Pfam" id="PF02817">
    <property type="entry name" value="E3_binding"/>
    <property type="match status" value="1"/>
</dbReference>
<dbReference type="InterPro" id="IPR003016">
    <property type="entry name" value="2-oxoA_DH_lipoyl-BS"/>
</dbReference>
<evidence type="ECO:0000256" key="5">
    <source>
        <dbReference type="ARBA" id="ARBA00023315"/>
    </source>
</evidence>
<feature type="region of interest" description="Disordered" evidence="7">
    <location>
        <begin position="254"/>
        <end position="311"/>
    </location>
</feature>
<reference evidence="10 11" key="1">
    <citation type="submission" date="2023-08" db="EMBL/GenBank/DDBJ databases">
        <title>Genome sequence of Thermaerobacter compostii strain Ins1, a spore-forming filamentous bacterium isolated from a deep geothermal reservoir.</title>
        <authorList>
            <person name="Bregnard D."/>
            <person name="Gonzalez D."/>
            <person name="Junier P."/>
        </authorList>
    </citation>
    <scope>NUCLEOTIDE SEQUENCE [LARGE SCALE GENOMIC DNA]</scope>
    <source>
        <strain evidence="10 11">Ins1</strain>
    </source>
</reference>
<dbReference type="CDD" id="cd06849">
    <property type="entry name" value="lipoyl_domain"/>
    <property type="match status" value="1"/>
</dbReference>
<keyword evidence="11" id="KW-1185">Reference proteome</keyword>
<dbReference type="SUPFAM" id="SSF51230">
    <property type="entry name" value="Single hybrid motif"/>
    <property type="match status" value="1"/>
</dbReference>
<dbReference type="InterPro" id="IPR011053">
    <property type="entry name" value="Single_hybrid_motif"/>
</dbReference>
<accession>A0ABZ0QP01</accession>
<feature type="region of interest" description="Disordered" evidence="7">
    <location>
        <begin position="151"/>
        <end position="184"/>
    </location>
</feature>
<feature type="domain" description="Peripheral subunit-binding (PSBD)" evidence="9">
    <location>
        <begin position="186"/>
        <end position="223"/>
    </location>
</feature>
<dbReference type="SUPFAM" id="SSF52777">
    <property type="entry name" value="CoA-dependent acyltransferases"/>
    <property type="match status" value="1"/>
</dbReference>
<feature type="region of interest" description="Disordered" evidence="7">
    <location>
        <begin position="87"/>
        <end position="120"/>
    </location>
</feature>